<gene>
    <name evidence="1" type="ORF">C7B82_04205</name>
</gene>
<accession>A0A2T1ELW1</accession>
<protein>
    <submittedName>
        <fullName evidence="1">Uncharacterized protein</fullName>
    </submittedName>
</protein>
<reference evidence="1 2" key="2">
    <citation type="submission" date="2018-03" db="EMBL/GenBank/DDBJ databases">
        <title>The ancient ancestry and fast evolution of plastids.</title>
        <authorList>
            <person name="Moore K.R."/>
            <person name="Magnabosco C."/>
            <person name="Momper L."/>
            <person name="Gold D.A."/>
            <person name="Bosak T."/>
            <person name="Fournier G.P."/>
        </authorList>
    </citation>
    <scope>NUCLEOTIDE SEQUENCE [LARGE SCALE GENOMIC DNA]</scope>
    <source>
        <strain evidence="1 2">ULC18</strain>
    </source>
</reference>
<dbReference type="AlphaFoldDB" id="A0A2T1ELW1"/>
<organism evidence="1 2">
    <name type="scientific">Stenomitos frigidus ULC18</name>
    <dbReference type="NCBI Taxonomy" id="2107698"/>
    <lineage>
        <taxon>Bacteria</taxon>
        <taxon>Bacillati</taxon>
        <taxon>Cyanobacteriota</taxon>
        <taxon>Cyanophyceae</taxon>
        <taxon>Leptolyngbyales</taxon>
        <taxon>Leptolyngbyaceae</taxon>
        <taxon>Stenomitos</taxon>
    </lineage>
</organism>
<name>A0A2T1ELW1_9CYAN</name>
<dbReference type="RefSeq" id="WP_106255054.1">
    <property type="nucleotide sequence ID" value="NZ_CAWNSW010000080.1"/>
</dbReference>
<comment type="caution">
    <text evidence="1">The sequence shown here is derived from an EMBL/GenBank/DDBJ whole genome shotgun (WGS) entry which is preliminary data.</text>
</comment>
<dbReference type="EMBL" id="PVWK01000017">
    <property type="protein sequence ID" value="PSB33693.1"/>
    <property type="molecule type" value="Genomic_DNA"/>
</dbReference>
<sequence>MLDPANIPPVEETELLARYVMQSGHFRSDRTVKPNLFIPHPYQELSVTRHRDATEAEIWQAGVNVATQQQRTLYGRSDILTSDCLMDSLRVTGQPFSDNPNHADIEGWPTAKEDQKAIALKLAASATKLIPPPSTPSSLGE</sequence>
<evidence type="ECO:0000313" key="1">
    <source>
        <dbReference type="EMBL" id="PSB33693.1"/>
    </source>
</evidence>
<reference evidence="2" key="1">
    <citation type="submission" date="2018-02" db="EMBL/GenBank/DDBJ databases">
        <authorList>
            <person name="Moore K."/>
            <person name="Momper L."/>
        </authorList>
    </citation>
    <scope>NUCLEOTIDE SEQUENCE [LARGE SCALE GENOMIC DNA]</scope>
    <source>
        <strain evidence="2">ULC18</strain>
    </source>
</reference>
<keyword evidence="2" id="KW-1185">Reference proteome</keyword>
<dbReference type="OrthoDB" id="572791at2"/>
<proteinExistence type="predicted"/>
<dbReference type="Proteomes" id="UP000239576">
    <property type="component" value="Unassembled WGS sequence"/>
</dbReference>
<evidence type="ECO:0000313" key="2">
    <source>
        <dbReference type="Proteomes" id="UP000239576"/>
    </source>
</evidence>